<dbReference type="Ensembl" id="ENSPKIT00000006771.1">
    <property type="protein sequence ID" value="ENSPKIP00000026023.1"/>
    <property type="gene ID" value="ENSPKIG00000008665.1"/>
</dbReference>
<feature type="compositionally biased region" description="Basic and acidic residues" evidence="1">
    <location>
        <begin position="1"/>
        <end position="14"/>
    </location>
</feature>
<feature type="compositionally biased region" description="Polar residues" evidence="1">
    <location>
        <begin position="310"/>
        <end position="326"/>
    </location>
</feature>
<organism evidence="3 4">
    <name type="scientific">Paramormyrops kingsleyae</name>
    <dbReference type="NCBI Taxonomy" id="1676925"/>
    <lineage>
        <taxon>Eukaryota</taxon>
        <taxon>Metazoa</taxon>
        <taxon>Chordata</taxon>
        <taxon>Craniata</taxon>
        <taxon>Vertebrata</taxon>
        <taxon>Euteleostomi</taxon>
        <taxon>Actinopterygii</taxon>
        <taxon>Neopterygii</taxon>
        <taxon>Teleostei</taxon>
        <taxon>Osteoglossocephala</taxon>
        <taxon>Osteoglossomorpha</taxon>
        <taxon>Osteoglossiformes</taxon>
        <taxon>Mormyridae</taxon>
        <taxon>Paramormyrops</taxon>
    </lineage>
</organism>
<dbReference type="STRING" id="1676925.ENSPKIP00000026023"/>
<dbReference type="Proteomes" id="UP000261540">
    <property type="component" value="Unplaced"/>
</dbReference>
<reference evidence="3" key="1">
    <citation type="submission" date="2025-08" db="UniProtKB">
        <authorList>
            <consortium name="Ensembl"/>
        </authorList>
    </citation>
    <scope>IDENTIFICATION</scope>
</reference>
<feature type="compositionally biased region" description="Basic and acidic residues" evidence="1">
    <location>
        <begin position="562"/>
        <end position="579"/>
    </location>
</feature>
<feature type="compositionally biased region" description="Basic and acidic residues" evidence="1">
    <location>
        <begin position="171"/>
        <end position="232"/>
    </location>
</feature>
<feature type="compositionally biased region" description="Basic residues" evidence="1">
    <location>
        <begin position="123"/>
        <end position="141"/>
    </location>
</feature>
<feature type="compositionally biased region" description="Polar residues" evidence="1">
    <location>
        <begin position="481"/>
        <end position="495"/>
    </location>
</feature>
<evidence type="ECO:0000259" key="2">
    <source>
        <dbReference type="Pfam" id="PF15262"/>
    </source>
</evidence>
<reference evidence="3" key="2">
    <citation type="submission" date="2025-09" db="UniProtKB">
        <authorList>
            <consortium name="Ensembl"/>
        </authorList>
    </citation>
    <scope>IDENTIFICATION</scope>
</reference>
<proteinExistence type="predicted"/>
<feature type="compositionally biased region" description="Basic and acidic residues" evidence="1">
    <location>
        <begin position="349"/>
        <end position="359"/>
    </location>
</feature>
<feature type="compositionally biased region" description="Basic and acidic residues" evidence="1">
    <location>
        <begin position="900"/>
        <end position="928"/>
    </location>
</feature>
<feature type="compositionally biased region" description="Polar residues" evidence="1">
    <location>
        <begin position="732"/>
        <end position="741"/>
    </location>
</feature>
<evidence type="ECO:0000313" key="4">
    <source>
        <dbReference type="Proteomes" id="UP000261540"/>
    </source>
</evidence>
<feature type="compositionally biased region" description="Polar residues" evidence="1">
    <location>
        <begin position="382"/>
        <end position="397"/>
    </location>
</feature>
<dbReference type="PANTHER" id="PTHR47574:SF3">
    <property type="entry name" value="CAPPING PROTEIN-INHIBITING REGULATOR OF ACTIN DYNAMICS"/>
    <property type="match status" value="1"/>
</dbReference>
<dbReference type="Pfam" id="PF15262">
    <property type="entry name" value="DUF4592"/>
    <property type="match status" value="1"/>
</dbReference>
<feature type="domain" description="DUF4592" evidence="2">
    <location>
        <begin position="19"/>
        <end position="135"/>
    </location>
</feature>
<feature type="compositionally biased region" description="Basic and acidic residues" evidence="1">
    <location>
        <begin position="819"/>
        <end position="831"/>
    </location>
</feature>
<dbReference type="InterPro" id="IPR052853">
    <property type="entry name" value="Actin_dynamics_regulator"/>
</dbReference>
<dbReference type="GeneTree" id="ENSGT00940000161471"/>
<feature type="compositionally biased region" description="Basic and acidic residues" evidence="1">
    <location>
        <begin position="239"/>
        <end position="294"/>
    </location>
</feature>
<name>A0A3B3S698_9TELE</name>
<feature type="region of interest" description="Disordered" evidence="1">
    <location>
        <begin position="123"/>
        <end position="359"/>
    </location>
</feature>
<accession>A0A3B3S698</accession>
<feature type="region of interest" description="Disordered" evidence="1">
    <location>
        <begin position="1"/>
        <end position="51"/>
    </location>
</feature>
<keyword evidence="4" id="KW-1185">Reference proteome</keyword>
<feature type="region of interest" description="Disordered" evidence="1">
    <location>
        <begin position="381"/>
        <end position="415"/>
    </location>
</feature>
<feature type="region of interest" description="Disordered" evidence="1">
    <location>
        <begin position="511"/>
        <end position="835"/>
    </location>
</feature>
<dbReference type="AlphaFoldDB" id="A0A3B3S698"/>
<feature type="compositionally biased region" description="Low complexity" evidence="1">
    <location>
        <begin position="791"/>
        <end position="802"/>
    </location>
</feature>
<feature type="region of interest" description="Disordered" evidence="1">
    <location>
        <begin position="466"/>
        <end position="496"/>
    </location>
</feature>
<sequence length="980" mass="110174">MSQENVSDKVRDLQRQIAQNIKFGQKPSSPRKSEDAGDSSDEEEVPGRPLQVLAQVEVEPVGAAGAVQTGVLDRAEGGTQATVLKSPRTKRAIPPAGTIESINLDAVPLSLTCLDSTAAKHKLSIKPKNQRVSRKHRRFTQKPKLNDEAQLLEDEWAVEERQTSRTQEVLEENRKTEDRELRKMEEDHQRKAEELRLQKEKKKKEEKEEMESRSKEEKRRIKNEEEVKRQQELEVELLNLEKERKLIEEEERRTLRDLEEQSRQQREAQRQEENRIPKKDNKEQKLEEKRRINEVELQSQDNERQKREQNGQGNQPAEQSKLTGASQEEGMGRTEASPEDTADSATWKQKAEELRWKEMDEKQRPFTFKVSSGEKQILFQRVNLSPVTPSRPQGNQTDFKETKTPPTRTGESPTLPCSLFVPHTAILVTGAQLCGAAVNLDQIKDPACKSLLGLTEDKKAISLPLSKGPVKTSAERKSGKTKSLNESSADQSSSAMLAEWASIRSKIFKRTENGDDLDQNIQHQNQPPSEDLSQKSLSGVHGNLRKTMSVNAKFSITPARQKFPDSSRASEEEQQKERQGGQVEPSPDTGVPLPDYPTSEAQNRTGKTVRIQDRTEGCMFAKDLPSFLVPSPPQSSLRSRSQSEAGNPVLCDSSWDSKPLSSEDKASPFGVKLRRTNYSLRFRSEQPVEKRKKRYSAGDSFDGIPSPLTPIDPDSSEKSSPSSPLRDGINQLGYTGITTESKFPAEQAPVPATRGDSERHHPKQLHSKPAIAPKPCSSSTPPPSPQVKGQAAALSAAATASARQESQEQDSSTGLLAKARLEEEGPKERKSFFPSISIPWREKGDRRVEVIKRKPFLQSRHSLDSGRIEQTRPHVTEHERQPEKETGPLWITLALQKQKGFREQQQSREERRQMREARLAEKQSKEEQDAADSTPAAPPVKDAVKRFPCVESAQVCTEPAWLALAKRKAKAWSDCPQIIK</sequence>
<dbReference type="GO" id="GO:2000813">
    <property type="term" value="P:negative regulation of barbed-end actin filament capping"/>
    <property type="evidence" value="ECO:0007669"/>
    <property type="project" value="TreeGrafter"/>
</dbReference>
<feature type="compositionally biased region" description="Basic and acidic residues" evidence="1">
    <location>
        <begin position="861"/>
        <end position="886"/>
    </location>
</feature>
<evidence type="ECO:0000313" key="3">
    <source>
        <dbReference type="Ensembl" id="ENSPKIP00000026023.1"/>
    </source>
</evidence>
<dbReference type="PANTHER" id="PTHR47574">
    <property type="entry name" value="CANCER-RELATED REGULATOR OF ACTIN DYNAMICS"/>
    <property type="match status" value="1"/>
</dbReference>
<feature type="compositionally biased region" description="Low complexity" evidence="1">
    <location>
        <begin position="634"/>
        <end position="643"/>
    </location>
</feature>
<dbReference type="InterPro" id="IPR028030">
    <property type="entry name" value="DUF4592"/>
</dbReference>
<feature type="region of interest" description="Disordered" evidence="1">
    <location>
        <begin position="858"/>
        <end position="943"/>
    </location>
</feature>
<dbReference type="GO" id="GO:0030277">
    <property type="term" value="P:maintenance of gastrointestinal epithelium"/>
    <property type="evidence" value="ECO:0007669"/>
    <property type="project" value="TreeGrafter"/>
</dbReference>
<feature type="compositionally biased region" description="Polar residues" evidence="1">
    <location>
        <begin position="519"/>
        <end position="528"/>
    </location>
</feature>
<protein>
    <submittedName>
        <fullName evidence="3">Capping protein inhibiting regulator of actin dynamics</fullName>
    </submittedName>
</protein>
<evidence type="ECO:0000256" key="1">
    <source>
        <dbReference type="SAM" id="MobiDB-lite"/>
    </source>
</evidence>